<dbReference type="CDD" id="cd00198">
    <property type="entry name" value="vWFA"/>
    <property type="match status" value="1"/>
</dbReference>
<dbReference type="AlphaFoldDB" id="A0A1Y1I634"/>
<dbReference type="OrthoDB" id="409136at2759"/>
<feature type="compositionally biased region" description="Basic and acidic residues" evidence="1">
    <location>
        <begin position="60"/>
        <end position="69"/>
    </location>
</feature>
<protein>
    <recommendedName>
        <fullName evidence="2">VWFA domain-containing protein</fullName>
    </recommendedName>
</protein>
<dbReference type="Gene3D" id="3.40.50.410">
    <property type="entry name" value="von Willebrand factor, type A domain"/>
    <property type="match status" value="1"/>
</dbReference>
<evidence type="ECO:0000313" key="4">
    <source>
        <dbReference type="Proteomes" id="UP000054558"/>
    </source>
</evidence>
<accession>A0A1Y1I634</accession>
<feature type="region of interest" description="Disordered" evidence="1">
    <location>
        <begin position="42"/>
        <end position="86"/>
    </location>
</feature>
<dbReference type="Proteomes" id="UP000054558">
    <property type="component" value="Unassembled WGS sequence"/>
</dbReference>
<gene>
    <name evidence="3" type="ORF">KFL_001530100</name>
</gene>
<sequence>MPGGSVAIFRTLPIARPIEKPDKGCPDFMRLVRVGQCAPTSLTRAGDRTETAQHNPIKATETRPTRSGRESGGQLTSSPQQGNVHTSTSLLHAYSRSQAAIPATMATQLQFAQVATHKLVLGFHQQGAGDRCAIARFDNRYSLVQSFTGSEERVHASLATLDANGGTRFRDSICDFVDYFRTSGRRDRPWLIIVITDGDDNGSTRSVFNAGQYLLSRFNHEQNNFMFTIGVGDDVDNRALEALAKQGGYNHVGLESFELLEALFQIIAAQVVQSITGVVGQIDGKTFSLVGAEETLVRQGIDYGFLIDCSGSMGSIVGRSRQSVRPQPLLMAPPPAQQPACCSIL</sequence>
<keyword evidence="4" id="KW-1185">Reference proteome</keyword>
<feature type="compositionally biased region" description="Polar residues" evidence="1">
    <location>
        <begin position="73"/>
        <end position="86"/>
    </location>
</feature>
<dbReference type="EMBL" id="DF237102">
    <property type="protein sequence ID" value="GAQ83568.1"/>
    <property type="molecule type" value="Genomic_DNA"/>
</dbReference>
<feature type="domain" description="VWFA" evidence="2">
    <location>
        <begin position="89"/>
        <end position="267"/>
    </location>
</feature>
<dbReference type="SUPFAM" id="SSF53300">
    <property type="entry name" value="vWA-like"/>
    <property type="match status" value="1"/>
</dbReference>
<name>A0A1Y1I634_KLENI</name>
<evidence type="ECO:0000256" key="1">
    <source>
        <dbReference type="SAM" id="MobiDB-lite"/>
    </source>
</evidence>
<organism evidence="3 4">
    <name type="scientific">Klebsormidium nitens</name>
    <name type="common">Green alga</name>
    <name type="synonym">Ulothrix nitens</name>
    <dbReference type="NCBI Taxonomy" id="105231"/>
    <lineage>
        <taxon>Eukaryota</taxon>
        <taxon>Viridiplantae</taxon>
        <taxon>Streptophyta</taxon>
        <taxon>Klebsormidiophyceae</taxon>
        <taxon>Klebsormidiales</taxon>
        <taxon>Klebsormidiaceae</taxon>
        <taxon>Klebsormidium</taxon>
    </lineage>
</organism>
<dbReference type="InterPro" id="IPR002035">
    <property type="entry name" value="VWF_A"/>
</dbReference>
<dbReference type="Pfam" id="PF00092">
    <property type="entry name" value="VWA"/>
    <property type="match status" value="1"/>
</dbReference>
<proteinExistence type="predicted"/>
<evidence type="ECO:0000313" key="3">
    <source>
        <dbReference type="EMBL" id="GAQ83568.1"/>
    </source>
</evidence>
<dbReference type="PROSITE" id="PS50234">
    <property type="entry name" value="VWFA"/>
    <property type="match status" value="1"/>
</dbReference>
<dbReference type="InterPro" id="IPR036465">
    <property type="entry name" value="vWFA_dom_sf"/>
</dbReference>
<reference evidence="3 4" key="1">
    <citation type="journal article" date="2014" name="Nat. Commun.">
        <title>Klebsormidium flaccidum genome reveals primary factors for plant terrestrial adaptation.</title>
        <authorList>
            <person name="Hori K."/>
            <person name="Maruyama F."/>
            <person name="Fujisawa T."/>
            <person name="Togashi T."/>
            <person name="Yamamoto N."/>
            <person name="Seo M."/>
            <person name="Sato S."/>
            <person name="Yamada T."/>
            <person name="Mori H."/>
            <person name="Tajima N."/>
            <person name="Moriyama T."/>
            <person name="Ikeuchi M."/>
            <person name="Watanabe M."/>
            <person name="Wada H."/>
            <person name="Kobayashi K."/>
            <person name="Saito M."/>
            <person name="Masuda T."/>
            <person name="Sasaki-Sekimoto Y."/>
            <person name="Mashiguchi K."/>
            <person name="Awai K."/>
            <person name="Shimojima M."/>
            <person name="Masuda S."/>
            <person name="Iwai M."/>
            <person name="Nobusawa T."/>
            <person name="Narise T."/>
            <person name="Kondo S."/>
            <person name="Saito H."/>
            <person name="Sato R."/>
            <person name="Murakawa M."/>
            <person name="Ihara Y."/>
            <person name="Oshima-Yamada Y."/>
            <person name="Ohtaka K."/>
            <person name="Satoh M."/>
            <person name="Sonobe K."/>
            <person name="Ishii M."/>
            <person name="Ohtani R."/>
            <person name="Kanamori-Sato M."/>
            <person name="Honoki R."/>
            <person name="Miyazaki D."/>
            <person name="Mochizuki H."/>
            <person name="Umetsu J."/>
            <person name="Higashi K."/>
            <person name="Shibata D."/>
            <person name="Kamiya Y."/>
            <person name="Sato N."/>
            <person name="Nakamura Y."/>
            <person name="Tabata S."/>
            <person name="Ida S."/>
            <person name="Kurokawa K."/>
            <person name="Ohta H."/>
        </authorList>
    </citation>
    <scope>NUCLEOTIDE SEQUENCE [LARGE SCALE GENOMIC DNA]</scope>
    <source>
        <strain evidence="3 4">NIES-2285</strain>
    </source>
</reference>
<evidence type="ECO:0000259" key="2">
    <source>
        <dbReference type="PROSITE" id="PS50234"/>
    </source>
</evidence>